<keyword evidence="1" id="KW-0175">Coiled coil</keyword>
<dbReference type="EMBL" id="BGPR01036808">
    <property type="protein sequence ID" value="GBO12160.1"/>
    <property type="molecule type" value="Genomic_DNA"/>
</dbReference>
<evidence type="ECO:0000313" key="2">
    <source>
        <dbReference type="EMBL" id="GBO12160.1"/>
    </source>
</evidence>
<accession>A0A4Y2UKS3</accession>
<name>A0A4Y2UKS3_ARAVE</name>
<gene>
    <name evidence="3" type="ORF">AVEN_14832_1</name>
    <name evidence="2" type="ORF">AVEN_7553_1</name>
</gene>
<feature type="coiled-coil region" evidence="1">
    <location>
        <begin position="98"/>
        <end position="125"/>
    </location>
</feature>
<reference evidence="3 4" key="1">
    <citation type="journal article" date="2019" name="Sci. Rep.">
        <title>Orb-weaving spider Araneus ventricosus genome elucidates the spidroin gene catalogue.</title>
        <authorList>
            <person name="Kono N."/>
            <person name="Nakamura H."/>
            <person name="Ohtoshi R."/>
            <person name="Moran D.A.P."/>
            <person name="Shinohara A."/>
            <person name="Yoshida Y."/>
            <person name="Fujiwara M."/>
            <person name="Mori M."/>
            <person name="Tomita M."/>
            <person name="Arakawa K."/>
        </authorList>
    </citation>
    <scope>NUCLEOTIDE SEQUENCE [LARGE SCALE GENOMIC DNA]</scope>
</reference>
<dbReference type="AlphaFoldDB" id="A0A4Y2UKS3"/>
<evidence type="ECO:0000313" key="3">
    <source>
        <dbReference type="EMBL" id="GBO12167.1"/>
    </source>
</evidence>
<protein>
    <submittedName>
        <fullName evidence="3">Uncharacterized protein</fullName>
    </submittedName>
</protein>
<dbReference type="Proteomes" id="UP000499080">
    <property type="component" value="Unassembled WGS sequence"/>
</dbReference>
<evidence type="ECO:0000313" key="4">
    <source>
        <dbReference type="Proteomes" id="UP000499080"/>
    </source>
</evidence>
<dbReference type="EMBL" id="BGPR01036809">
    <property type="protein sequence ID" value="GBO12167.1"/>
    <property type="molecule type" value="Genomic_DNA"/>
</dbReference>
<keyword evidence="4" id="KW-1185">Reference proteome</keyword>
<evidence type="ECO:0000256" key="1">
    <source>
        <dbReference type="SAM" id="Coils"/>
    </source>
</evidence>
<comment type="caution">
    <text evidence="3">The sequence shown here is derived from an EMBL/GenBank/DDBJ whole genome shotgun (WGS) entry which is preliminary data.</text>
</comment>
<proteinExistence type="predicted"/>
<feature type="coiled-coil region" evidence="1">
    <location>
        <begin position="5"/>
        <end position="57"/>
    </location>
</feature>
<dbReference type="OrthoDB" id="3176171at2759"/>
<sequence length="142" mass="16966">MKQDCNKYLQKQREKEREVAKLVREGRRKEHELVKMKNKFEREVNVLKQKIDRVTSAKNREIMMKRNGKTGVVKSRSSTPKENIEEWIVEELKIRINKELAKRQCETLEKESESLKQQIKSMEELSEPITEVCKKNYAELIC</sequence>
<organism evidence="3 4">
    <name type="scientific">Araneus ventricosus</name>
    <name type="common">Orbweaver spider</name>
    <name type="synonym">Epeira ventricosa</name>
    <dbReference type="NCBI Taxonomy" id="182803"/>
    <lineage>
        <taxon>Eukaryota</taxon>
        <taxon>Metazoa</taxon>
        <taxon>Ecdysozoa</taxon>
        <taxon>Arthropoda</taxon>
        <taxon>Chelicerata</taxon>
        <taxon>Arachnida</taxon>
        <taxon>Araneae</taxon>
        <taxon>Araneomorphae</taxon>
        <taxon>Entelegynae</taxon>
        <taxon>Araneoidea</taxon>
        <taxon>Araneidae</taxon>
        <taxon>Araneus</taxon>
    </lineage>
</organism>